<accession>A0A9Q3HPH8</accession>
<organism evidence="2 3">
    <name type="scientific">Austropuccinia psidii MF-1</name>
    <dbReference type="NCBI Taxonomy" id="1389203"/>
    <lineage>
        <taxon>Eukaryota</taxon>
        <taxon>Fungi</taxon>
        <taxon>Dikarya</taxon>
        <taxon>Basidiomycota</taxon>
        <taxon>Pucciniomycotina</taxon>
        <taxon>Pucciniomycetes</taxon>
        <taxon>Pucciniales</taxon>
        <taxon>Sphaerophragmiaceae</taxon>
        <taxon>Austropuccinia</taxon>
    </lineage>
</organism>
<feature type="compositionally biased region" description="Basic and acidic residues" evidence="1">
    <location>
        <begin position="82"/>
        <end position="92"/>
    </location>
</feature>
<keyword evidence="3" id="KW-1185">Reference proteome</keyword>
<sequence length="92" mass="10476">MAQKCHLGPRPPNEKGWFWQEGPEPPRTQKDTPRARNKDKDVGVGDMEELAREAKDGRIWPEAIYDDWSHKGPGNSDMAKNAIEHQKGPNFP</sequence>
<dbReference type="AlphaFoldDB" id="A0A9Q3HPH8"/>
<evidence type="ECO:0000313" key="2">
    <source>
        <dbReference type="EMBL" id="MBW0511632.1"/>
    </source>
</evidence>
<evidence type="ECO:0000313" key="3">
    <source>
        <dbReference type="Proteomes" id="UP000765509"/>
    </source>
</evidence>
<feature type="compositionally biased region" description="Basic and acidic residues" evidence="1">
    <location>
        <begin position="27"/>
        <end position="46"/>
    </location>
</feature>
<proteinExistence type="predicted"/>
<evidence type="ECO:0000256" key="1">
    <source>
        <dbReference type="SAM" id="MobiDB-lite"/>
    </source>
</evidence>
<dbReference type="Proteomes" id="UP000765509">
    <property type="component" value="Unassembled WGS sequence"/>
</dbReference>
<comment type="caution">
    <text evidence="2">The sequence shown here is derived from an EMBL/GenBank/DDBJ whole genome shotgun (WGS) entry which is preliminary data.</text>
</comment>
<feature type="region of interest" description="Disordered" evidence="1">
    <location>
        <begin position="67"/>
        <end position="92"/>
    </location>
</feature>
<reference evidence="2" key="1">
    <citation type="submission" date="2021-03" db="EMBL/GenBank/DDBJ databases">
        <title>Draft genome sequence of rust myrtle Austropuccinia psidii MF-1, a brazilian biotype.</title>
        <authorList>
            <person name="Quecine M.C."/>
            <person name="Pachon D.M.R."/>
            <person name="Bonatelli M.L."/>
            <person name="Correr F.H."/>
            <person name="Franceschini L.M."/>
            <person name="Leite T.F."/>
            <person name="Margarido G.R.A."/>
            <person name="Almeida C.A."/>
            <person name="Ferrarezi J.A."/>
            <person name="Labate C.A."/>
        </authorList>
    </citation>
    <scope>NUCLEOTIDE SEQUENCE</scope>
    <source>
        <strain evidence="2">MF-1</strain>
    </source>
</reference>
<dbReference type="EMBL" id="AVOT02022301">
    <property type="protein sequence ID" value="MBW0511632.1"/>
    <property type="molecule type" value="Genomic_DNA"/>
</dbReference>
<protein>
    <submittedName>
        <fullName evidence="2">Uncharacterized protein</fullName>
    </submittedName>
</protein>
<feature type="region of interest" description="Disordered" evidence="1">
    <location>
        <begin position="1"/>
        <end position="46"/>
    </location>
</feature>
<name>A0A9Q3HPH8_9BASI</name>
<gene>
    <name evidence="2" type="ORF">O181_051347</name>
</gene>